<feature type="transmembrane region" description="Helical" evidence="6">
    <location>
        <begin position="273"/>
        <end position="291"/>
    </location>
</feature>
<evidence type="ECO:0000256" key="1">
    <source>
        <dbReference type="ARBA" id="ARBA00004141"/>
    </source>
</evidence>
<dbReference type="InterPro" id="IPR000620">
    <property type="entry name" value="EamA_dom"/>
</dbReference>
<feature type="transmembrane region" description="Helical" evidence="6">
    <location>
        <begin position="124"/>
        <end position="142"/>
    </location>
</feature>
<keyword evidence="9" id="KW-1185">Reference proteome</keyword>
<dbReference type="PANTHER" id="PTHR32322">
    <property type="entry name" value="INNER MEMBRANE TRANSPORTER"/>
    <property type="match status" value="1"/>
</dbReference>
<comment type="caution">
    <text evidence="8">The sequence shown here is derived from an EMBL/GenBank/DDBJ whole genome shotgun (WGS) entry which is preliminary data.</text>
</comment>
<dbReference type="GO" id="GO:0016020">
    <property type="term" value="C:membrane"/>
    <property type="evidence" value="ECO:0007669"/>
    <property type="project" value="UniProtKB-SubCell"/>
</dbReference>
<feature type="domain" description="EamA" evidence="7">
    <location>
        <begin position="9"/>
        <end position="140"/>
    </location>
</feature>
<keyword evidence="3 6" id="KW-0812">Transmembrane</keyword>
<evidence type="ECO:0000256" key="3">
    <source>
        <dbReference type="ARBA" id="ARBA00022692"/>
    </source>
</evidence>
<sequence>MSPRFDSPLVLLLVTGTLLGLAPPLGKAGIAAGVPPLGWALLISAGTAAVLTAILAARGTPPRLDRARAVYATVTAALSYAIPNALMFLAIPHLGAGYAGIMLTLSPVTTLCIAILCRVRRPTALGVAGIVVGFVGAVVVASTRGEVGRPADPLWVAAGLAMPLFLASGNVYRSLGWPPGATPTELAAGSHLAAAAMLLAALVLAGDAGGLVRIADVPGLALAQVAASAAMFACFFRLQVAGGPVYLSQIGYVGAAVGLLGGIAFLGEHYGPATLAGAVVIAAGVAMTTVAQRRATA</sequence>
<dbReference type="Proteomes" id="UP000294547">
    <property type="component" value="Unassembled WGS sequence"/>
</dbReference>
<comment type="subcellular location">
    <subcellularLocation>
        <location evidence="1">Membrane</location>
        <topology evidence="1">Multi-pass membrane protein</topology>
    </subcellularLocation>
</comment>
<reference evidence="8 9" key="1">
    <citation type="submission" date="2019-03" db="EMBL/GenBank/DDBJ databases">
        <title>Genomic Encyclopedia of Type Strains, Phase IV (KMG-IV): sequencing the most valuable type-strain genomes for metagenomic binning, comparative biology and taxonomic classification.</title>
        <authorList>
            <person name="Goeker M."/>
        </authorList>
    </citation>
    <scope>NUCLEOTIDE SEQUENCE [LARGE SCALE GENOMIC DNA]</scope>
    <source>
        <strain evidence="8 9">DSM 102969</strain>
    </source>
</reference>
<dbReference type="AlphaFoldDB" id="A0A4R6RD29"/>
<evidence type="ECO:0000256" key="4">
    <source>
        <dbReference type="ARBA" id="ARBA00022989"/>
    </source>
</evidence>
<evidence type="ECO:0000259" key="7">
    <source>
        <dbReference type="Pfam" id="PF00892"/>
    </source>
</evidence>
<evidence type="ECO:0000313" key="8">
    <source>
        <dbReference type="EMBL" id="TDP84032.1"/>
    </source>
</evidence>
<keyword evidence="5 6" id="KW-0472">Membrane</keyword>
<proteinExistence type="inferred from homology"/>
<protein>
    <submittedName>
        <fullName evidence="8">EamA-like transporter family protein</fullName>
    </submittedName>
</protein>
<comment type="similarity">
    <text evidence="2">Belongs to the EamA transporter family.</text>
</comment>
<dbReference type="InterPro" id="IPR037185">
    <property type="entry name" value="EmrE-like"/>
</dbReference>
<name>A0A4R6RD29_9HYPH</name>
<feature type="transmembrane region" description="Helical" evidence="6">
    <location>
        <begin position="154"/>
        <end position="172"/>
    </location>
</feature>
<dbReference type="InterPro" id="IPR050638">
    <property type="entry name" value="AA-Vitamin_Transporters"/>
</dbReference>
<dbReference type="Pfam" id="PF00892">
    <property type="entry name" value="EamA"/>
    <property type="match status" value="1"/>
</dbReference>
<dbReference type="RefSeq" id="WP_126539846.1">
    <property type="nucleotide sequence ID" value="NZ_BSPM01000002.1"/>
</dbReference>
<evidence type="ECO:0000256" key="2">
    <source>
        <dbReference type="ARBA" id="ARBA00007362"/>
    </source>
</evidence>
<evidence type="ECO:0000313" key="9">
    <source>
        <dbReference type="Proteomes" id="UP000294547"/>
    </source>
</evidence>
<dbReference type="SUPFAM" id="SSF103481">
    <property type="entry name" value="Multidrug resistance efflux transporter EmrE"/>
    <property type="match status" value="2"/>
</dbReference>
<dbReference type="EMBL" id="SNXY01000008">
    <property type="protein sequence ID" value="TDP84032.1"/>
    <property type="molecule type" value="Genomic_DNA"/>
</dbReference>
<feature type="transmembrane region" description="Helical" evidence="6">
    <location>
        <begin position="97"/>
        <end position="117"/>
    </location>
</feature>
<dbReference type="PANTHER" id="PTHR32322:SF2">
    <property type="entry name" value="EAMA DOMAIN-CONTAINING PROTEIN"/>
    <property type="match status" value="1"/>
</dbReference>
<evidence type="ECO:0000256" key="5">
    <source>
        <dbReference type="ARBA" id="ARBA00023136"/>
    </source>
</evidence>
<evidence type="ECO:0000256" key="6">
    <source>
        <dbReference type="SAM" id="Phobius"/>
    </source>
</evidence>
<feature type="transmembrane region" description="Helical" evidence="6">
    <location>
        <begin position="38"/>
        <end position="57"/>
    </location>
</feature>
<organism evidence="8 9">
    <name type="scientific">Oharaeibacter diazotrophicus</name>
    <dbReference type="NCBI Taxonomy" id="1920512"/>
    <lineage>
        <taxon>Bacteria</taxon>
        <taxon>Pseudomonadati</taxon>
        <taxon>Pseudomonadota</taxon>
        <taxon>Alphaproteobacteria</taxon>
        <taxon>Hyphomicrobiales</taxon>
        <taxon>Pleomorphomonadaceae</taxon>
        <taxon>Oharaeibacter</taxon>
    </lineage>
</organism>
<accession>A0A4R6RD29</accession>
<feature type="transmembrane region" description="Helical" evidence="6">
    <location>
        <begin position="250"/>
        <end position="267"/>
    </location>
</feature>
<dbReference type="OrthoDB" id="8688375at2"/>
<feature type="transmembrane region" description="Helical" evidence="6">
    <location>
        <begin position="184"/>
        <end position="205"/>
    </location>
</feature>
<feature type="transmembrane region" description="Helical" evidence="6">
    <location>
        <begin position="69"/>
        <end position="91"/>
    </location>
</feature>
<gene>
    <name evidence="8" type="ORF">EDD54_2635</name>
</gene>
<feature type="transmembrane region" description="Helical" evidence="6">
    <location>
        <begin position="217"/>
        <end position="238"/>
    </location>
</feature>
<keyword evidence="4 6" id="KW-1133">Transmembrane helix</keyword>